<dbReference type="Proteomes" id="UP000628017">
    <property type="component" value="Unassembled WGS sequence"/>
</dbReference>
<comment type="caution">
    <text evidence="2">The sequence shown here is derived from an EMBL/GenBank/DDBJ whole genome shotgun (WGS) entry which is preliminary data.</text>
</comment>
<feature type="region of interest" description="Disordered" evidence="1">
    <location>
        <begin position="495"/>
        <end position="521"/>
    </location>
</feature>
<evidence type="ECO:0000256" key="1">
    <source>
        <dbReference type="SAM" id="MobiDB-lite"/>
    </source>
</evidence>
<protein>
    <submittedName>
        <fullName evidence="2">Uncharacterized protein</fullName>
    </submittedName>
</protein>
<gene>
    <name evidence="2" type="ORF">GCM10011498_32040</name>
</gene>
<reference evidence="2" key="2">
    <citation type="submission" date="2020-09" db="EMBL/GenBank/DDBJ databases">
        <authorList>
            <person name="Sun Q."/>
            <person name="Zhou Y."/>
        </authorList>
    </citation>
    <scope>NUCLEOTIDE SEQUENCE</scope>
    <source>
        <strain evidence="2">CGMCC 1.15880</strain>
    </source>
</reference>
<accession>A0A916R1V7</accession>
<reference evidence="2" key="1">
    <citation type="journal article" date="2014" name="Int. J. Syst. Evol. Microbiol.">
        <title>Complete genome sequence of Corynebacterium casei LMG S-19264T (=DSM 44701T), isolated from a smear-ripened cheese.</title>
        <authorList>
            <consortium name="US DOE Joint Genome Institute (JGI-PGF)"/>
            <person name="Walter F."/>
            <person name="Albersmeier A."/>
            <person name="Kalinowski J."/>
            <person name="Ruckert C."/>
        </authorList>
    </citation>
    <scope>NUCLEOTIDE SEQUENCE</scope>
    <source>
        <strain evidence="2">CGMCC 1.15880</strain>
    </source>
</reference>
<evidence type="ECO:0000313" key="2">
    <source>
        <dbReference type="EMBL" id="GGA28518.1"/>
    </source>
</evidence>
<sequence>MRGTKMTINMYDFETADLTTAKSAPESDTIVKVESYKNATDYKVTEKHFGDIYTTYTTLSNFEKSHDNAGYQGNFIRWPDGGRAETDDYSLTNPDLFLVDGSDEGKGLTDMLAYANSLGQSFSMILPTRRYADDLKSCEADLKKFLIKLFAGDFGELPADMTLEIGNETFAMGWEGKTYSSEGSYGQIANTMLETINKIASSSRYNPDGIEISVAIQSGTNSPRTIIREIETQNLDRIDQIVSHHLESNVDKFGFTDIENAYEIWSAVLGRDVDQNLSAWNVGKPVHTYDPKDPFDVSGIDTTALKANSIGARQAGETIEAFTSFIALGADALSLWGTVKHENSYFWHTDHGALEGTSHGGEALSLLSDSLVGKKLLGGSFEDGSWSENHDAKNYQSYTYADKTEQVVFLTAGDIKKSGQTVTVSLQEETSVEYVWADVIRTEIPEKFLDFKGTVYERLFEIPVVSRIELAVSDGEISYQFEEDFEVARIIIPTGGKKASKPEPSEPESETDAPADAPAARATRTSCDDTGFFGSAAIAASVGALSDTFTFIDPANAEPAIIEETPTRVEPGDNPFSSAFGSFGAESAPNVTEIATIVACPPVDEFAFC</sequence>
<keyword evidence="3" id="KW-1185">Reference proteome</keyword>
<dbReference type="AlphaFoldDB" id="A0A916R1V7"/>
<name>A0A916R1V7_9RHOB</name>
<proteinExistence type="predicted"/>
<evidence type="ECO:0000313" key="3">
    <source>
        <dbReference type="Proteomes" id="UP000628017"/>
    </source>
</evidence>
<organism evidence="2 3">
    <name type="scientific">Neptunicoccus cionae</name>
    <dbReference type="NCBI Taxonomy" id="2035344"/>
    <lineage>
        <taxon>Bacteria</taxon>
        <taxon>Pseudomonadati</taxon>
        <taxon>Pseudomonadota</taxon>
        <taxon>Alphaproteobacteria</taxon>
        <taxon>Rhodobacterales</taxon>
        <taxon>Paracoccaceae</taxon>
        <taxon>Neptunicoccus</taxon>
    </lineage>
</organism>
<dbReference type="EMBL" id="BMKA01000005">
    <property type="protein sequence ID" value="GGA28518.1"/>
    <property type="molecule type" value="Genomic_DNA"/>
</dbReference>